<sequence length="124" mass="13931">MTKLNTVTHTIGYLNTQELCATLCVSDTNVTTTTRGKHFAKIIRENDIVDAFTMASETQLTLKVGPIDKVHLTGSGANVVMRSYECQPCHRTRYLYLLQYSQVDLRQQFHLTTAATNKHITIAV</sequence>
<dbReference type="EMBL" id="GDHC01011089">
    <property type="protein sequence ID" value="JAQ07540.1"/>
    <property type="molecule type" value="Transcribed_RNA"/>
</dbReference>
<protein>
    <submittedName>
        <fullName evidence="1">UDP-N-acetylglucosamine 1-carboxyvinyltransferase</fullName>
    </submittedName>
</protein>
<proteinExistence type="predicted"/>
<reference evidence="2" key="3">
    <citation type="journal article" date="2016" name="Gigascience">
        <title>De novo construction of an expanded transcriptome assembly for the western tarnished plant bug, Lygus hesperus.</title>
        <authorList>
            <person name="Tassone E.E."/>
            <person name="Geib S.M."/>
            <person name="Hall B."/>
            <person name="Fabrick J.A."/>
            <person name="Brent C.S."/>
            <person name="Hull J.J."/>
        </authorList>
    </citation>
    <scope>NUCLEOTIDE SEQUENCE</scope>
</reference>
<accession>A0A0A9XH74</accession>
<gene>
    <name evidence="1" type="primary">murA_4</name>
    <name evidence="1" type="ORF">CM83_2652</name>
    <name evidence="2" type="ORF">g.7502</name>
</gene>
<evidence type="ECO:0000313" key="2">
    <source>
        <dbReference type="EMBL" id="JAQ07540.1"/>
    </source>
</evidence>
<reference evidence="1" key="2">
    <citation type="submission" date="2014-07" db="EMBL/GenBank/DDBJ databases">
        <authorList>
            <person name="Hull J."/>
        </authorList>
    </citation>
    <scope>NUCLEOTIDE SEQUENCE</scope>
</reference>
<dbReference type="AlphaFoldDB" id="A0A0A9XH74"/>
<name>A0A0A9XH74_LYGHE</name>
<dbReference type="EMBL" id="GBHO01025481">
    <property type="protein sequence ID" value="JAG18123.1"/>
    <property type="molecule type" value="Transcribed_RNA"/>
</dbReference>
<keyword evidence="1" id="KW-0808">Transferase</keyword>
<evidence type="ECO:0000313" key="1">
    <source>
        <dbReference type="EMBL" id="JAG18123.1"/>
    </source>
</evidence>
<reference evidence="1" key="1">
    <citation type="journal article" date="2014" name="PLoS ONE">
        <title>Transcriptome-Based Identification of ABC Transporters in the Western Tarnished Plant Bug Lygus hesperus.</title>
        <authorList>
            <person name="Hull J.J."/>
            <person name="Chaney K."/>
            <person name="Geib S.M."/>
            <person name="Fabrick J.A."/>
            <person name="Brent C.S."/>
            <person name="Walsh D."/>
            <person name="Lavine L.C."/>
        </authorList>
    </citation>
    <scope>NUCLEOTIDE SEQUENCE</scope>
</reference>
<organism evidence="1">
    <name type="scientific">Lygus hesperus</name>
    <name type="common">Western plant bug</name>
    <dbReference type="NCBI Taxonomy" id="30085"/>
    <lineage>
        <taxon>Eukaryota</taxon>
        <taxon>Metazoa</taxon>
        <taxon>Ecdysozoa</taxon>
        <taxon>Arthropoda</taxon>
        <taxon>Hexapoda</taxon>
        <taxon>Insecta</taxon>
        <taxon>Pterygota</taxon>
        <taxon>Neoptera</taxon>
        <taxon>Paraneoptera</taxon>
        <taxon>Hemiptera</taxon>
        <taxon>Heteroptera</taxon>
        <taxon>Panheteroptera</taxon>
        <taxon>Cimicomorpha</taxon>
        <taxon>Miridae</taxon>
        <taxon>Mirini</taxon>
        <taxon>Lygus</taxon>
    </lineage>
</organism>
<dbReference type="GO" id="GO:0016740">
    <property type="term" value="F:transferase activity"/>
    <property type="evidence" value="ECO:0007669"/>
    <property type="project" value="UniProtKB-KW"/>
</dbReference>